<evidence type="ECO:0000256" key="1">
    <source>
        <dbReference type="SAM" id="MobiDB-lite"/>
    </source>
</evidence>
<keyword evidence="3" id="KW-1185">Reference proteome</keyword>
<proteinExistence type="predicted"/>
<comment type="caution">
    <text evidence="2">The sequence shown here is derived from an EMBL/GenBank/DDBJ whole genome shotgun (WGS) entry which is preliminary data.</text>
</comment>
<feature type="region of interest" description="Disordered" evidence="1">
    <location>
        <begin position="1"/>
        <end position="24"/>
    </location>
</feature>
<dbReference type="EMBL" id="BAABKK010000030">
    <property type="protein sequence ID" value="GAA5199912.1"/>
    <property type="molecule type" value="Genomic_DNA"/>
</dbReference>
<protein>
    <submittedName>
        <fullName evidence="2">Uncharacterized protein</fullName>
    </submittedName>
</protein>
<name>A0ABP9SRP9_9MICC</name>
<evidence type="ECO:0000313" key="3">
    <source>
        <dbReference type="Proteomes" id="UP001500200"/>
    </source>
</evidence>
<sequence>MAISAQTSREQNQRHRIPAQPPALPGCPQCGTDAYLEFTRYVPASYAPDPENLRPPAVSYICKRCGNHYSHRTPDDWAPPGWQWYA</sequence>
<gene>
    <name evidence="2" type="ORF">GCM10023346_40800</name>
</gene>
<evidence type="ECO:0000313" key="2">
    <source>
        <dbReference type="EMBL" id="GAA5199912.1"/>
    </source>
</evidence>
<reference evidence="3" key="1">
    <citation type="journal article" date="2019" name="Int. J. Syst. Evol. Microbiol.">
        <title>The Global Catalogue of Microorganisms (GCM) 10K type strain sequencing project: providing services to taxonomists for standard genome sequencing and annotation.</title>
        <authorList>
            <consortium name="The Broad Institute Genomics Platform"/>
            <consortium name="The Broad Institute Genome Sequencing Center for Infectious Disease"/>
            <person name="Wu L."/>
            <person name="Ma J."/>
        </authorList>
    </citation>
    <scope>NUCLEOTIDE SEQUENCE [LARGE SCALE GENOMIC DNA]</scope>
    <source>
        <strain evidence="3">JCM 18514</strain>
    </source>
</reference>
<accession>A0ABP9SRP9</accession>
<feature type="compositionally biased region" description="Polar residues" evidence="1">
    <location>
        <begin position="1"/>
        <end position="10"/>
    </location>
</feature>
<organism evidence="2 3">
    <name type="scientific">Arthrobacter gyeryongensis</name>
    <dbReference type="NCBI Taxonomy" id="1650592"/>
    <lineage>
        <taxon>Bacteria</taxon>
        <taxon>Bacillati</taxon>
        <taxon>Actinomycetota</taxon>
        <taxon>Actinomycetes</taxon>
        <taxon>Micrococcales</taxon>
        <taxon>Micrococcaceae</taxon>
        <taxon>Arthrobacter</taxon>
    </lineage>
</organism>
<dbReference type="Proteomes" id="UP001500200">
    <property type="component" value="Unassembled WGS sequence"/>
</dbReference>